<keyword evidence="6 8" id="KW-1133">Transmembrane helix</keyword>
<dbReference type="PANTHER" id="PTHR30472">
    <property type="entry name" value="FERRIC ENTEROBACTIN TRANSPORT SYSTEM PERMEASE PROTEIN"/>
    <property type="match status" value="1"/>
</dbReference>
<evidence type="ECO:0000256" key="6">
    <source>
        <dbReference type="ARBA" id="ARBA00022989"/>
    </source>
</evidence>
<keyword evidence="4" id="KW-1003">Cell membrane</keyword>
<dbReference type="SUPFAM" id="SSF81345">
    <property type="entry name" value="ABC transporter involved in vitamin B12 uptake, BtuC"/>
    <property type="match status" value="1"/>
</dbReference>
<accession>A0A381PW35</accession>
<protein>
    <recommendedName>
        <fullName evidence="10">ABC transporter permease protein</fullName>
    </recommendedName>
</protein>
<dbReference type="Gene3D" id="1.10.3470.10">
    <property type="entry name" value="ABC transporter involved in vitamin B12 uptake, BtuC"/>
    <property type="match status" value="1"/>
</dbReference>
<dbReference type="GO" id="GO:0005886">
    <property type="term" value="C:plasma membrane"/>
    <property type="evidence" value="ECO:0007669"/>
    <property type="project" value="UniProtKB-SubCell"/>
</dbReference>
<dbReference type="AlphaFoldDB" id="A0A381PW35"/>
<dbReference type="InterPro" id="IPR037294">
    <property type="entry name" value="ABC_BtuC-like"/>
</dbReference>
<dbReference type="FunFam" id="1.10.3470.10:FF:000001">
    <property type="entry name" value="Vitamin B12 ABC transporter permease BtuC"/>
    <property type="match status" value="1"/>
</dbReference>
<dbReference type="Pfam" id="PF01032">
    <property type="entry name" value="FecCD"/>
    <property type="match status" value="1"/>
</dbReference>
<feature type="transmembrane region" description="Helical" evidence="8">
    <location>
        <begin position="144"/>
        <end position="165"/>
    </location>
</feature>
<dbReference type="GO" id="GO:0033214">
    <property type="term" value="P:siderophore-iron import into cell"/>
    <property type="evidence" value="ECO:0007669"/>
    <property type="project" value="TreeGrafter"/>
</dbReference>
<keyword evidence="7 8" id="KW-0472">Membrane</keyword>
<feature type="transmembrane region" description="Helical" evidence="8">
    <location>
        <begin position="300"/>
        <end position="318"/>
    </location>
</feature>
<gene>
    <name evidence="9" type="ORF">METZ01_LOCUS23003</name>
</gene>
<comment type="similarity">
    <text evidence="2">Belongs to the binding-protein-dependent transport system permease family. FecCD subfamily.</text>
</comment>
<dbReference type="EMBL" id="UINC01001083">
    <property type="protein sequence ID" value="SUZ70149.1"/>
    <property type="molecule type" value="Genomic_DNA"/>
</dbReference>
<evidence type="ECO:0008006" key="10">
    <source>
        <dbReference type="Google" id="ProtNLM"/>
    </source>
</evidence>
<organism evidence="9">
    <name type="scientific">marine metagenome</name>
    <dbReference type="NCBI Taxonomy" id="408172"/>
    <lineage>
        <taxon>unclassified sequences</taxon>
        <taxon>metagenomes</taxon>
        <taxon>ecological metagenomes</taxon>
    </lineage>
</organism>
<feature type="transmembrane region" description="Helical" evidence="8">
    <location>
        <begin position="185"/>
        <end position="208"/>
    </location>
</feature>
<sequence>MNQFSLLFIILGFLSLALLGIALISGSVFVPIDEVWESLKGDSPSNINRLILELRLPRALSAFAVGGLLAVTGVLMQVLLRNPLAEPYILGSSGGAAAAALLCMLMGLSSFWIDTGAFTGAMLATLLVFGIAKSTGNWEPTKLLLTGIVLAAGFSAITTLILALSPEKNLKGMLFWMMGDLSYAYAPQNLLYLLVSISIITTAGSRYLDVLSRGELQATILGMSVPIIRFIIFFITALATAMCVTAVGVIGFIGLVVPHMIRLITGNRHKILIPASVLAGGSLLITADTLARTIIAPRQLPVGAITAVIGVPLFLFLLGRGNK</sequence>
<keyword evidence="3" id="KW-0813">Transport</keyword>
<evidence type="ECO:0000256" key="8">
    <source>
        <dbReference type="SAM" id="Phobius"/>
    </source>
</evidence>
<comment type="subcellular location">
    <subcellularLocation>
        <location evidence="1">Cell membrane</location>
        <topology evidence="1">Multi-pass membrane protein</topology>
    </subcellularLocation>
</comment>
<dbReference type="CDD" id="cd06550">
    <property type="entry name" value="TM_ABC_iron-siderophores_like"/>
    <property type="match status" value="1"/>
</dbReference>
<feature type="transmembrane region" description="Helical" evidence="8">
    <location>
        <begin position="59"/>
        <end position="80"/>
    </location>
</feature>
<evidence type="ECO:0000256" key="5">
    <source>
        <dbReference type="ARBA" id="ARBA00022692"/>
    </source>
</evidence>
<evidence type="ECO:0000256" key="1">
    <source>
        <dbReference type="ARBA" id="ARBA00004651"/>
    </source>
</evidence>
<proteinExistence type="inferred from homology"/>
<keyword evidence="5 8" id="KW-0812">Transmembrane</keyword>
<dbReference type="GO" id="GO:0022857">
    <property type="term" value="F:transmembrane transporter activity"/>
    <property type="evidence" value="ECO:0007669"/>
    <property type="project" value="InterPro"/>
</dbReference>
<feature type="transmembrane region" description="Helical" evidence="8">
    <location>
        <begin position="87"/>
        <end position="109"/>
    </location>
</feature>
<evidence type="ECO:0000313" key="9">
    <source>
        <dbReference type="EMBL" id="SUZ70149.1"/>
    </source>
</evidence>
<feature type="transmembrane region" description="Helical" evidence="8">
    <location>
        <begin position="220"/>
        <end position="239"/>
    </location>
</feature>
<evidence type="ECO:0000256" key="4">
    <source>
        <dbReference type="ARBA" id="ARBA00022475"/>
    </source>
</evidence>
<name>A0A381PW35_9ZZZZ</name>
<dbReference type="PANTHER" id="PTHR30472:SF18">
    <property type="entry name" value="IRON(III) DICITRATE ABC TRANSPORTER,PERMEASE PROTEIN"/>
    <property type="match status" value="1"/>
</dbReference>
<dbReference type="InterPro" id="IPR000522">
    <property type="entry name" value="ABC_transptr_permease_BtuC"/>
</dbReference>
<evidence type="ECO:0000256" key="7">
    <source>
        <dbReference type="ARBA" id="ARBA00023136"/>
    </source>
</evidence>
<feature type="transmembrane region" description="Helical" evidence="8">
    <location>
        <begin position="115"/>
        <end position="132"/>
    </location>
</feature>
<evidence type="ECO:0000256" key="2">
    <source>
        <dbReference type="ARBA" id="ARBA00007935"/>
    </source>
</evidence>
<reference evidence="9" key="1">
    <citation type="submission" date="2018-05" db="EMBL/GenBank/DDBJ databases">
        <authorList>
            <person name="Lanie J.A."/>
            <person name="Ng W.-L."/>
            <person name="Kazmierczak K.M."/>
            <person name="Andrzejewski T.M."/>
            <person name="Davidsen T.M."/>
            <person name="Wayne K.J."/>
            <person name="Tettelin H."/>
            <person name="Glass J.I."/>
            <person name="Rusch D."/>
            <person name="Podicherti R."/>
            <person name="Tsui H.-C.T."/>
            <person name="Winkler M.E."/>
        </authorList>
    </citation>
    <scope>NUCLEOTIDE SEQUENCE</scope>
</reference>
<feature type="transmembrane region" description="Helical" evidence="8">
    <location>
        <begin position="245"/>
        <end position="264"/>
    </location>
</feature>
<evidence type="ECO:0000256" key="3">
    <source>
        <dbReference type="ARBA" id="ARBA00022448"/>
    </source>
</evidence>
<feature type="transmembrane region" description="Helical" evidence="8">
    <location>
        <begin position="271"/>
        <end position="294"/>
    </location>
</feature>